<sequence length="95" mass="11011">MSKYYDVTFHELSGKSVVKREIISDKEPFNVWEDACVSITEDSLNIRVNEETYVTLNRRFVVRVDVEEVDGPVDKKIKRHDEIMGVVNTLSNMGF</sequence>
<dbReference type="KEGG" id="ess:ATZ33_12840"/>
<gene>
    <name evidence="1" type="ORF">ATZ33_12840</name>
    <name evidence="2" type="ORF">RV15_GL003197</name>
</gene>
<evidence type="ECO:0000313" key="4">
    <source>
        <dbReference type="Proteomes" id="UP000183039"/>
    </source>
</evidence>
<evidence type="ECO:0000313" key="1">
    <source>
        <dbReference type="EMBL" id="ALS02238.1"/>
    </source>
</evidence>
<protein>
    <submittedName>
        <fullName evidence="2">Uncharacterized protein</fullName>
    </submittedName>
</protein>
<reference evidence="2 4" key="1">
    <citation type="submission" date="2014-12" db="EMBL/GenBank/DDBJ databases">
        <title>Draft genome sequences of 29 type strains of Enterococci.</title>
        <authorList>
            <person name="Zhong Z."/>
            <person name="Sun Z."/>
            <person name="Liu W."/>
            <person name="Zhang W."/>
            <person name="Zhang H."/>
        </authorList>
    </citation>
    <scope>NUCLEOTIDE SEQUENCE [LARGE SCALE GENOMIC DNA]</scope>
    <source>
        <strain evidence="2 4">DSM 22801</strain>
    </source>
</reference>
<keyword evidence="3" id="KW-1185">Reference proteome</keyword>
<dbReference type="Proteomes" id="UP000065511">
    <property type="component" value="Chromosome"/>
</dbReference>
<evidence type="ECO:0000313" key="2">
    <source>
        <dbReference type="EMBL" id="OJG92404.1"/>
    </source>
</evidence>
<accession>A0A0S3KDB2</accession>
<proteinExistence type="predicted"/>
<dbReference type="EMBL" id="JXLC01000006">
    <property type="protein sequence ID" value="OJG92404.1"/>
    <property type="molecule type" value="Genomic_DNA"/>
</dbReference>
<dbReference type="EMBL" id="CP013614">
    <property type="protein sequence ID" value="ALS02238.1"/>
    <property type="molecule type" value="Genomic_DNA"/>
</dbReference>
<dbReference type="OrthoDB" id="2188945at2"/>
<name>A0A0S3KDB2_9ENTE</name>
<reference evidence="1 3" key="2">
    <citation type="submission" date="2015-12" db="EMBL/GenBank/DDBJ databases">
        <authorList>
            <person name="Lauer A."/>
            <person name="Humrighouse B."/>
            <person name="Loparev V."/>
            <person name="Shewmaker P.L."/>
            <person name="Whitney A.M."/>
            <person name="McLaughlin R.W."/>
        </authorList>
    </citation>
    <scope>NUCLEOTIDE SEQUENCE [LARGE SCALE GENOMIC DNA]</scope>
    <source>
        <strain evidence="1 3">LMG 23085</strain>
    </source>
</reference>
<dbReference type="Proteomes" id="UP000183039">
    <property type="component" value="Unassembled WGS sequence"/>
</dbReference>
<organism evidence="2 4">
    <name type="scientific">Enterococcus silesiacus</name>
    <dbReference type="NCBI Taxonomy" id="332949"/>
    <lineage>
        <taxon>Bacteria</taxon>
        <taxon>Bacillati</taxon>
        <taxon>Bacillota</taxon>
        <taxon>Bacilli</taxon>
        <taxon>Lactobacillales</taxon>
        <taxon>Enterococcaceae</taxon>
        <taxon>Enterococcus</taxon>
    </lineage>
</organism>
<dbReference type="RefSeq" id="WP_071877137.1">
    <property type="nucleotide sequence ID" value="NZ_JXLC01000006.1"/>
</dbReference>
<dbReference type="AlphaFoldDB" id="A0A0S3KDB2"/>
<evidence type="ECO:0000313" key="3">
    <source>
        <dbReference type="Proteomes" id="UP000065511"/>
    </source>
</evidence>